<sequence length="495" mass="55597">MSEPAWTAMLFDEIKFLLLFLFLFAFCSSTLVIFFSSLEDALLDGLWLLARLQGRLAAPAAVAPTHRAPQRPLAVMVPAWDEAEVLPRSLCHLLSTAQYERYWVFVGYYPNDPATRDVLERLAAEDARIIPVSTGQPGPTSKAHCLNAILAEILTWEARHGLHFAGFVLQDAEDVSHEHALTHFDSLLHDYDLIQLPVFPLVERLRHLVGGHYLDEFAEKHAQEAPLRGLLSGIVPGAGVATAYAREALLNVARNNQGDAFRIGMVTEDYELSHRLANEGTRQIFLRRLAGPGPGRNTRRDLLGTCEIFPRSCRASLRQKTRWILGNVFQGWEYIGWRGSIAQRYFFYRDRKILLCGPAACCSIAGLLYTGLASIVAQKAPAYALPPLLPPEDPLWLLAYANMGFLFYRLAIRHLWVAALHGWRQALPVLLRYIVGTAINYLALVRAARQYFKHKMTGEPLGWDKTRHHFPRSLSHHAKRLPSKHAPPIALGDAV</sequence>
<feature type="transmembrane region" description="Helical" evidence="8">
    <location>
        <begin position="16"/>
        <end position="38"/>
    </location>
</feature>
<keyword evidence="10" id="KW-1185">Reference proteome</keyword>
<dbReference type="SUPFAM" id="SSF53448">
    <property type="entry name" value="Nucleotide-diphospho-sugar transferases"/>
    <property type="match status" value="1"/>
</dbReference>
<evidence type="ECO:0000256" key="1">
    <source>
        <dbReference type="ARBA" id="ARBA00004141"/>
    </source>
</evidence>
<accession>A0ABT5YPH5</accession>
<dbReference type="InterPro" id="IPR050321">
    <property type="entry name" value="Glycosyltr_2/OpgH_subfam"/>
</dbReference>
<keyword evidence="6 8" id="KW-0472">Membrane</keyword>
<evidence type="ECO:0000256" key="7">
    <source>
        <dbReference type="SAM" id="MobiDB-lite"/>
    </source>
</evidence>
<evidence type="ECO:0000313" key="9">
    <source>
        <dbReference type="EMBL" id="MDF2096640.1"/>
    </source>
</evidence>
<protein>
    <submittedName>
        <fullName evidence="9">Glycosyltransferase</fullName>
        <ecNumber evidence="9">2.4.-.-</ecNumber>
    </submittedName>
</protein>
<keyword evidence="5 8" id="KW-1133">Transmembrane helix</keyword>
<dbReference type="Pfam" id="PF13641">
    <property type="entry name" value="Glyco_tranf_2_3"/>
    <property type="match status" value="1"/>
</dbReference>
<evidence type="ECO:0000256" key="6">
    <source>
        <dbReference type="ARBA" id="ARBA00023136"/>
    </source>
</evidence>
<reference evidence="9 10" key="1">
    <citation type="submission" date="2023-03" db="EMBL/GenBank/DDBJ databases">
        <title>Fodinicurvata sp. CAU 1616 isolated from sea sendiment.</title>
        <authorList>
            <person name="Kim W."/>
        </authorList>
    </citation>
    <scope>NUCLEOTIDE SEQUENCE [LARGE SCALE GENOMIC DNA]</scope>
    <source>
        <strain evidence="9 10">CAU 1616</strain>
    </source>
</reference>
<evidence type="ECO:0000256" key="3">
    <source>
        <dbReference type="ARBA" id="ARBA00022679"/>
    </source>
</evidence>
<dbReference type="EMBL" id="JARHUD010000006">
    <property type="protein sequence ID" value="MDF2096640.1"/>
    <property type="molecule type" value="Genomic_DNA"/>
</dbReference>
<feature type="transmembrane region" description="Helical" evidence="8">
    <location>
        <begin position="397"/>
        <end position="417"/>
    </location>
</feature>
<dbReference type="GO" id="GO:0016757">
    <property type="term" value="F:glycosyltransferase activity"/>
    <property type="evidence" value="ECO:0007669"/>
    <property type="project" value="UniProtKB-KW"/>
</dbReference>
<evidence type="ECO:0000313" key="10">
    <source>
        <dbReference type="Proteomes" id="UP001215503"/>
    </source>
</evidence>
<proteinExistence type="predicted"/>
<feature type="transmembrane region" description="Helical" evidence="8">
    <location>
        <begin position="353"/>
        <end position="377"/>
    </location>
</feature>
<feature type="transmembrane region" description="Helical" evidence="8">
    <location>
        <begin position="429"/>
        <end position="448"/>
    </location>
</feature>
<dbReference type="EC" id="2.4.-.-" evidence="9"/>
<dbReference type="InterPro" id="IPR029044">
    <property type="entry name" value="Nucleotide-diphossugar_trans"/>
</dbReference>
<evidence type="ECO:0000256" key="5">
    <source>
        <dbReference type="ARBA" id="ARBA00022989"/>
    </source>
</evidence>
<gene>
    <name evidence="9" type="ORF">P2G67_11690</name>
</gene>
<evidence type="ECO:0000256" key="8">
    <source>
        <dbReference type="SAM" id="Phobius"/>
    </source>
</evidence>
<dbReference type="PANTHER" id="PTHR43867:SF2">
    <property type="entry name" value="CELLULOSE SYNTHASE CATALYTIC SUBUNIT A [UDP-FORMING]"/>
    <property type="match status" value="1"/>
</dbReference>
<feature type="region of interest" description="Disordered" evidence="7">
    <location>
        <begin position="475"/>
        <end position="495"/>
    </location>
</feature>
<keyword evidence="4 8" id="KW-0812">Transmembrane</keyword>
<name>A0ABT5YPH5_9PROT</name>
<comment type="subcellular location">
    <subcellularLocation>
        <location evidence="1">Membrane</location>
        <topology evidence="1">Multi-pass membrane protein</topology>
    </subcellularLocation>
</comment>
<keyword evidence="3 9" id="KW-0808">Transferase</keyword>
<comment type="caution">
    <text evidence="9">The sequence shown here is derived from an EMBL/GenBank/DDBJ whole genome shotgun (WGS) entry which is preliminary data.</text>
</comment>
<dbReference type="PANTHER" id="PTHR43867">
    <property type="entry name" value="CELLULOSE SYNTHASE CATALYTIC SUBUNIT A [UDP-FORMING]"/>
    <property type="match status" value="1"/>
</dbReference>
<keyword evidence="2 9" id="KW-0328">Glycosyltransferase</keyword>
<organism evidence="9 10">
    <name type="scientific">Aquibaculum arenosum</name>
    <dbReference type="NCBI Taxonomy" id="3032591"/>
    <lineage>
        <taxon>Bacteria</taxon>
        <taxon>Pseudomonadati</taxon>
        <taxon>Pseudomonadota</taxon>
        <taxon>Alphaproteobacteria</taxon>
        <taxon>Rhodospirillales</taxon>
        <taxon>Rhodovibrionaceae</taxon>
        <taxon>Aquibaculum</taxon>
    </lineage>
</organism>
<evidence type="ECO:0000256" key="4">
    <source>
        <dbReference type="ARBA" id="ARBA00022692"/>
    </source>
</evidence>
<evidence type="ECO:0000256" key="2">
    <source>
        <dbReference type="ARBA" id="ARBA00022676"/>
    </source>
</evidence>
<dbReference type="Proteomes" id="UP001215503">
    <property type="component" value="Unassembled WGS sequence"/>
</dbReference>
<dbReference type="RefSeq" id="WP_275823276.1">
    <property type="nucleotide sequence ID" value="NZ_JARHUD010000006.1"/>
</dbReference>